<evidence type="ECO:0000313" key="7">
    <source>
        <dbReference type="Proteomes" id="UP000005226"/>
    </source>
</evidence>
<accession>H2S368</accession>
<reference evidence="6" key="3">
    <citation type="submission" date="2025-09" db="UniProtKB">
        <authorList>
            <consortium name="Ensembl"/>
        </authorList>
    </citation>
    <scope>IDENTIFICATION</scope>
</reference>
<proteinExistence type="inferred from homology"/>
<sequence length="319" mass="35807">MRITEQPSLLDCQTSRPCTIAHVLLDRHVCAEDMWLGLIIWTCVLGLQSRFCEADLCDWAGSGFAAAVDPRIVLQVRLRCTKGSVRWIYPGQALRVVLQPSSSSSRRGALCIKAWPTLRGASVYIERAGELELLVTDGGRSEDQVFCFRPNGPHWPAIYLQTGPQTNEAWSRRMMGFRYELLGNRSAAFSLDVHASCRPCNDTELLLAVCNSDFVARGSIAAVSHDPERQTSLVEVRAARVYRQHGQVFEPMPAEASWRGRIRTLLRCHVRPGDGEFLFTGSEHFGEAWLGCAPRYKDFLSVYRAAWAARRNSCDFPLD</sequence>
<dbReference type="PANTHER" id="PTHR28593">
    <property type="entry name" value="METEORIN-LIKE PROTEIN"/>
    <property type="match status" value="1"/>
</dbReference>
<evidence type="ECO:0000256" key="2">
    <source>
        <dbReference type="ARBA" id="ARBA00005669"/>
    </source>
</evidence>
<keyword evidence="5" id="KW-1015">Disulfide bond</keyword>
<evidence type="ECO:0000256" key="1">
    <source>
        <dbReference type="ARBA" id="ARBA00004613"/>
    </source>
</evidence>
<keyword evidence="7" id="KW-1185">Reference proteome</keyword>
<dbReference type="InParanoid" id="H2S368"/>
<protein>
    <submittedName>
        <fullName evidence="6">Meteorin-like protein</fullName>
    </submittedName>
</protein>
<dbReference type="GO" id="GO:0005615">
    <property type="term" value="C:extracellular space"/>
    <property type="evidence" value="ECO:0007669"/>
    <property type="project" value="TreeGrafter"/>
</dbReference>
<keyword evidence="4" id="KW-0732">Signal</keyword>
<dbReference type="STRING" id="31033.ENSTRUP00000006840"/>
<dbReference type="HOGENOM" id="CLU_069970_0_0_1"/>
<comment type="similarity">
    <text evidence="2">Belongs to the meteorin family.</text>
</comment>
<dbReference type="OrthoDB" id="6092325at2759"/>
<dbReference type="OMA" id="TMGFRYE"/>
<dbReference type="Ensembl" id="ENSTRUT00000006885.3">
    <property type="protein sequence ID" value="ENSTRUP00000006840.3"/>
    <property type="gene ID" value="ENSTRUG00000002930.3"/>
</dbReference>
<dbReference type="KEGG" id="tru:101075298"/>
<organism evidence="6 7">
    <name type="scientific">Takifugu rubripes</name>
    <name type="common">Japanese pufferfish</name>
    <name type="synonym">Fugu rubripes</name>
    <dbReference type="NCBI Taxonomy" id="31033"/>
    <lineage>
        <taxon>Eukaryota</taxon>
        <taxon>Metazoa</taxon>
        <taxon>Chordata</taxon>
        <taxon>Craniata</taxon>
        <taxon>Vertebrata</taxon>
        <taxon>Euteleostomi</taxon>
        <taxon>Actinopterygii</taxon>
        <taxon>Neopterygii</taxon>
        <taxon>Teleostei</taxon>
        <taxon>Neoteleostei</taxon>
        <taxon>Acanthomorphata</taxon>
        <taxon>Eupercaria</taxon>
        <taxon>Tetraodontiformes</taxon>
        <taxon>Tetradontoidea</taxon>
        <taxon>Tetraodontidae</taxon>
        <taxon>Takifugu</taxon>
    </lineage>
</organism>
<gene>
    <name evidence="6" type="primary">LOC101075298</name>
</gene>
<name>H2S368_TAKRU</name>
<dbReference type="Proteomes" id="UP000005226">
    <property type="component" value="Chromosome 5"/>
</dbReference>
<evidence type="ECO:0000313" key="6">
    <source>
        <dbReference type="Ensembl" id="ENSTRUP00000006840.3"/>
    </source>
</evidence>
<evidence type="ECO:0000256" key="4">
    <source>
        <dbReference type="ARBA" id="ARBA00022729"/>
    </source>
</evidence>
<dbReference type="InterPro" id="IPR051998">
    <property type="entry name" value="Meteorin-like"/>
</dbReference>
<evidence type="ECO:0000256" key="3">
    <source>
        <dbReference type="ARBA" id="ARBA00022525"/>
    </source>
</evidence>
<keyword evidence="3" id="KW-0964">Secreted</keyword>
<reference evidence="6" key="2">
    <citation type="submission" date="2025-08" db="UniProtKB">
        <authorList>
            <consortium name="Ensembl"/>
        </authorList>
    </citation>
    <scope>IDENTIFICATION</scope>
</reference>
<dbReference type="AlphaFoldDB" id="H2S368"/>
<reference evidence="6 7" key="1">
    <citation type="journal article" date="2011" name="Genome Biol. Evol.">
        <title>Integration of the genetic map and genome assembly of fugu facilitates insights into distinct features of genome evolution in teleosts and mammals.</title>
        <authorList>
            <person name="Kai W."/>
            <person name="Kikuchi K."/>
            <person name="Tohari S."/>
            <person name="Chew A.K."/>
            <person name="Tay A."/>
            <person name="Fujiwara A."/>
            <person name="Hosoya S."/>
            <person name="Suetake H."/>
            <person name="Naruse K."/>
            <person name="Brenner S."/>
            <person name="Suzuki Y."/>
            <person name="Venkatesh B."/>
        </authorList>
    </citation>
    <scope>NUCLEOTIDE SEQUENCE [LARGE SCALE GENOMIC DNA]</scope>
</reference>
<evidence type="ECO:0000256" key="5">
    <source>
        <dbReference type="ARBA" id="ARBA00023157"/>
    </source>
</evidence>
<dbReference type="RefSeq" id="XP_003964622.2">
    <property type="nucleotide sequence ID" value="XM_003964573.2"/>
</dbReference>
<dbReference type="eggNOG" id="ENOG502QQRN">
    <property type="taxonomic scope" value="Eukaryota"/>
</dbReference>
<dbReference type="GeneID" id="101075298"/>
<dbReference type="PANTHER" id="PTHR28593:SF4">
    <property type="entry name" value="METEORIN-LIKE PROTEIN"/>
    <property type="match status" value="1"/>
</dbReference>
<comment type="subcellular location">
    <subcellularLocation>
        <location evidence="1">Secreted</location>
    </subcellularLocation>
</comment>
<dbReference type="GeneTree" id="ENSGT00390000001390"/>
<dbReference type="GO" id="GO:0005179">
    <property type="term" value="F:hormone activity"/>
    <property type="evidence" value="ECO:0007669"/>
    <property type="project" value="TreeGrafter"/>
</dbReference>